<keyword evidence="2" id="KW-1185">Reference proteome</keyword>
<protein>
    <submittedName>
        <fullName evidence="1">Uncharacterized protein</fullName>
    </submittedName>
</protein>
<dbReference type="EMBL" id="LOED01000064">
    <property type="protein sequence ID" value="KXG73992.1"/>
    <property type="molecule type" value="Genomic_DNA"/>
</dbReference>
<dbReference type="RefSeq" id="WP_066355567.1">
    <property type="nucleotide sequence ID" value="NZ_LOED01000064.1"/>
</dbReference>
<proteinExistence type="predicted"/>
<comment type="caution">
    <text evidence="1">The sequence shown here is derived from an EMBL/GenBank/DDBJ whole genome shotgun (WGS) entry which is preliminary data.</text>
</comment>
<evidence type="ECO:0000313" key="1">
    <source>
        <dbReference type="EMBL" id="KXG73992.1"/>
    </source>
</evidence>
<name>A0A140L0B7_9FIRM</name>
<dbReference type="Proteomes" id="UP000070427">
    <property type="component" value="Unassembled WGS sequence"/>
</dbReference>
<evidence type="ECO:0000313" key="2">
    <source>
        <dbReference type="Proteomes" id="UP000070427"/>
    </source>
</evidence>
<dbReference type="InParanoid" id="A0A140L0B7"/>
<dbReference type="AlphaFoldDB" id="A0A140L0B7"/>
<sequence>MGETIAERMLKIKLVKPDIDDYIERHVKNDPSYTEAEKEVIAKNLIKNQYILDELAKNIVAELELDWEEEEFPREVEEFAEEGWELAEDDTEDDDYEYDEKDLVHLIGNIEEDIGLLVDQAIWGEEITFVGIDEDDEDLWYNVIGEMNTYVYIVAIDTMEAKGATFYAAGAPIWLNGDPIPEIHKESDAFVYTVKMRRKKGEKKG</sequence>
<reference evidence="1 2" key="1">
    <citation type="submission" date="2015-12" db="EMBL/GenBank/DDBJ databases">
        <title>Draft genome sequnece of Fervidicola ferrireducens strain Y170.</title>
        <authorList>
            <person name="Patel B.K."/>
        </authorList>
    </citation>
    <scope>NUCLEOTIDE SEQUENCE [LARGE SCALE GENOMIC DNA]</scope>
    <source>
        <strain evidence="1 2">Y170</strain>
    </source>
</reference>
<gene>
    <name evidence="1" type="ORF">AN618_24360</name>
</gene>
<accession>A0A140L0B7</accession>
<organism evidence="1 2">
    <name type="scientific">Fervidicola ferrireducens</name>
    <dbReference type="NCBI Taxonomy" id="520764"/>
    <lineage>
        <taxon>Bacteria</taxon>
        <taxon>Bacillati</taxon>
        <taxon>Bacillota</taxon>
        <taxon>Clostridia</taxon>
        <taxon>Thermosediminibacterales</taxon>
        <taxon>Thermosediminibacteraceae</taxon>
        <taxon>Fervidicola</taxon>
    </lineage>
</organism>